<keyword evidence="4" id="KW-1185">Reference proteome</keyword>
<dbReference type="SUPFAM" id="SSF53474">
    <property type="entry name" value="alpha/beta-Hydrolases"/>
    <property type="match status" value="1"/>
</dbReference>
<dbReference type="AlphaFoldDB" id="A0A940S071"/>
<name>A0A940S071_9ACTN</name>
<dbReference type="InterPro" id="IPR029058">
    <property type="entry name" value="AB_hydrolase_fold"/>
</dbReference>
<evidence type="ECO:0000313" key="3">
    <source>
        <dbReference type="EMBL" id="MBP0460554.1"/>
    </source>
</evidence>
<evidence type="ECO:0000259" key="2">
    <source>
        <dbReference type="Pfam" id="PF00930"/>
    </source>
</evidence>
<dbReference type="InterPro" id="IPR001375">
    <property type="entry name" value="Peptidase_S9_cat"/>
</dbReference>
<evidence type="ECO:0000313" key="4">
    <source>
        <dbReference type="Proteomes" id="UP000670475"/>
    </source>
</evidence>
<dbReference type="PANTHER" id="PTHR11731">
    <property type="entry name" value="PROTEASE FAMILY S9B,C DIPEPTIDYL-PEPTIDASE IV-RELATED"/>
    <property type="match status" value="1"/>
</dbReference>
<proteinExistence type="predicted"/>
<dbReference type="Proteomes" id="UP000670475">
    <property type="component" value="Unassembled WGS sequence"/>
</dbReference>
<dbReference type="Pfam" id="PF00930">
    <property type="entry name" value="DPPIV_N"/>
    <property type="match status" value="1"/>
</dbReference>
<dbReference type="EMBL" id="JAGIQL010000122">
    <property type="protein sequence ID" value="MBP0460554.1"/>
    <property type="molecule type" value="Genomic_DNA"/>
</dbReference>
<accession>A0A940S071</accession>
<dbReference type="InterPro" id="IPR050278">
    <property type="entry name" value="Serine_Prot_S9B/DPPIV"/>
</dbReference>
<gene>
    <name evidence="3" type="ORF">JFN87_24150</name>
</gene>
<evidence type="ECO:0000259" key="1">
    <source>
        <dbReference type="Pfam" id="PF00326"/>
    </source>
</evidence>
<dbReference type="GO" id="GO:0008236">
    <property type="term" value="F:serine-type peptidase activity"/>
    <property type="evidence" value="ECO:0007669"/>
    <property type="project" value="InterPro"/>
</dbReference>
<dbReference type="RefSeq" id="WP_209343156.1">
    <property type="nucleotide sequence ID" value="NZ_JAGIQL010000122.1"/>
</dbReference>
<dbReference type="GO" id="GO:0006508">
    <property type="term" value="P:proteolysis"/>
    <property type="evidence" value="ECO:0007669"/>
    <property type="project" value="InterPro"/>
</dbReference>
<dbReference type="Gene3D" id="2.140.10.30">
    <property type="entry name" value="Dipeptidylpeptidase IV, N-terminal domain"/>
    <property type="match status" value="1"/>
</dbReference>
<reference evidence="3" key="1">
    <citation type="submission" date="2021-03" db="EMBL/GenBank/DDBJ databases">
        <title>Whole genome sequence of Streptomyces bomunensis MMS17-BM035.</title>
        <authorList>
            <person name="Lee J.H."/>
        </authorList>
    </citation>
    <scope>NUCLEOTIDE SEQUENCE</scope>
    <source>
        <strain evidence="3">MMS17-BM035</strain>
    </source>
</reference>
<organism evidence="3 4">
    <name type="scientific">Streptomyces montanisoli</name>
    <dbReference type="NCBI Taxonomy" id="2798581"/>
    <lineage>
        <taxon>Bacteria</taxon>
        <taxon>Bacillati</taxon>
        <taxon>Actinomycetota</taxon>
        <taxon>Actinomycetes</taxon>
        <taxon>Kitasatosporales</taxon>
        <taxon>Streptomycetaceae</taxon>
        <taxon>Streptomyces</taxon>
    </lineage>
</organism>
<dbReference type="PANTHER" id="PTHR11731:SF193">
    <property type="entry name" value="DIPEPTIDYL PEPTIDASE 9"/>
    <property type="match status" value="1"/>
</dbReference>
<dbReference type="Gene3D" id="3.40.50.1820">
    <property type="entry name" value="alpha/beta hydrolase"/>
    <property type="match status" value="1"/>
</dbReference>
<dbReference type="GO" id="GO:0008239">
    <property type="term" value="F:dipeptidyl-peptidase activity"/>
    <property type="evidence" value="ECO:0007669"/>
    <property type="project" value="TreeGrafter"/>
</dbReference>
<comment type="caution">
    <text evidence="3">The sequence shown here is derived from an EMBL/GenBank/DDBJ whole genome shotgun (WGS) entry which is preliminary data.</text>
</comment>
<sequence>MPSDTLPAQLFRTGRFTHGVPGQFTVAPDGATVLYLRSRAGDDPRPCLWALDTQSGTERLLADPAELLASRGIDSYATDAAVTKAAFTLDGGLWTADVATGVARRLPVAGTATDARPDPTGRRIGYVRDDEALWLIETDGTDNHAVATPEGPAVAYGRAEHTGATSPSGPRGYWWAPDGEHLLMARTDSTAVQLWYTADPAAPADTPRPLRHAAAGTPQADVTLWLTALDGTRTETRWDRTALPYVTGAGWDAQGPYAVVQSRDQRTVLFLGIDPADGTTSILDERHDKAWVQCVPGLPARLRSGDLVNHADLRNTRHLTLDGTPVTPQGLQLREVLGIDGDEVLFTASGEPTETHLWTYSSTHGLRRLSDEPGVHAGARRGGTLVRIARRADRPGGHAEVVRPNGPAVPIASRAELPVLDVHPTHLVLGERDLRATLHLPSWHRPGEGRLPVLLDPYGGAARQRVTTELDWSTLLSQWFAEQGFAVLVADGRGTPGRGPEWERAVHGDLFGPVLEDQVTALHEAAGHFPDLDLGRVGIRGWSYSGSLAAFAVMHRPDVFHAAVAGAGVTDQRLYGAHWRERFLGHPDEHPERYRRNSLLLAAPRLTRPLLLIHGLCDTNVHPANTLRLSEALLHAGRPHEVLLLPGTGHRAIGGPLTEPLLNHQAEFLRRHLKAS</sequence>
<feature type="domain" description="Dipeptidylpeptidase IV N-terminal" evidence="2">
    <location>
        <begin position="89"/>
        <end position="376"/>
    </location>
</feature>
<feature type="domain" description="Peptidase S9 prolyl oligopeptidase catalytic" evidence="1">
    <location>
        <begin position="477"/>
        <end position="674"/>
    </location>
</feature>
<dbReference type="InterPro" id="IPR002469">
    <property type="entry name" value="Peptidase_S9B_N"/>
</dbReference>
<protein>
    <submittedName>
        <fullName evidence="3">S9 family peptidase</fullName>
    </submittedName>
</protein>
<dbReference type="SUPFAM" id="SSF82171">
    <property type="entry name" value="DPP6 N-terminal domain-like"/>
    <property type="match status" value="1"/>
</dbReference>
<dbReference type="Pfam" id="PF00326">
    <property type="entry name" value="Peptidase_S9"/>
    <property type="match status" value="1"/>
</dbReference>